<dbReference type="Gene3D" id="3.40.50.300">
    <property type="entry name" value="P-loop containing nucleotide triphosphate hydrolases"/>
    <property type="match status" value="1"/>
</dbReference>
<dbReference type="RefSeq" id="WP_194287210.1">
    <property type="nucleotide sequence ID" value="NZ_WIXK01000011.1"/>
</dbReference>
<dbReference type="Proteomes" id="UP000436694">
    <property type="component" value="Unassembled WGS sequence"/>
</dbReference>
<gene>
    <name evidence="1" type="ORF">GG681_16125</name>
</gene>
<proteinExistence type="predicted"/>
<evidence type="ECO:0000313" key="2">
    <source>
        <dbReference type="Proteomes" id="UP000436694"/>
    </source>
</evidence>
<sequence length="346" mass="39165">MKTVFLHIGFYKTGSTSLQHNLAMNKTALAQQGIFYPYNPRAPYTQRWQHAPLAAALPGRTLSWLLPDKAKTLDRAYDRLFADFANSGCNTLVLSSEAFCDATVKHDQVAWLQQQLADFNVIPIAYIRRQDSYILSTYQEMVKSGRAAPLDFKAFPNASRLHFAHRLAPWREVFGKDNVIVRPFLPALWHKGEPLYDFLPLIGASAEGMELMPPQNEGLDYRSVELLRRLNKNSKIKRQQQSGLVRLANQADAYFKDHGGKLKMQLSTVQAEELRLYFREENAKALAGTDCSVDLFFPPVPEGQTERIRPTELPEDLLLELLWHQAPEALLGRKPQATKPAGKTSS</sequence>
<evidence type="ECO:0008006" key="3">
    <source>
        <dbReference type="Google" id="ProtNLM"/>
    </source>
</evidence>
<accession>A0A844B0V5</accession>
<comment type="caution">
    <text evidence="1">The sequence shown here is derived from an EMBL/GenBank/DDBJ whole genome shotgun (WGS) entry which is preliminary data.</text>
</comment>
<reference evidence="1 2" key="1">
    <citation type="submission" date="2019-10" db="EMBL/GenBank/DDBJ databases">
        <title>Epibacterium sp. nov., isolated from seawater.</title>
        <authorList>
            <person name="Zhang X."/>
            <person name="Li N."/>
        </authorList>
    </citation>
    <scope>NUCLEOTIDE SEQUENCE [LARGE SCALE GENOMIC DNA]</scope>
    <source>
        <strain evidence="1 2">SM1969</strain>
    </source>
</reference>
<evidence type="ECO:0000313" key="1">
    <source>
        <dbReference type="EMBL" id="MQY44174.1"/>
    </source>
</evidence>
<dbReference type="SUPFAM" id="SSF52540">
    <property type="entry name" value="P-loop containing nucleoside triphosphate hydrolases"/>
    <property type="match status" value="1"/>
</dbReference>
<organism evidence="1 2">
    <name type="scientific">Tritonibacter aquimaris</name>
    <dbReference type="NCBI Taxonomy" id="2663379"/>
    <lineage>
        <taxon>Bacteria</taxon>
        <taxon>Pseudomonadati</taxon>
        <taxon>Pseudomonadota</taxon>
        <taxon>Alphaproteobacteria</taxon>
        <taxon>Rhodobacterales</taxon>
        <taxon>Paracoccaceae</taxon>
        <taxon>Tritonibacter</taxon>
    </lineage>
</organism>
<keyword evidence="2" id="KW-1185">Reference proteome</keyword>
<dbReference type="InterPro" id="IPR027417">
    <property type="entry name" value="P-loop_NTPase"/>
</dbReference>
<name>A0A844B0V5_9RHOB</name>
<dbReference type="EMBL" id="WIXK01000011">
    <property type="protein sequence ID" value="MQY44174.1"/>
    <property type="molecule type" value="Genomic_DNA"/>
</dbReference>
<dbReference type="AlphaFoldDB" id="A0A844B0V5"/>
<protein>
    <recommendedName>
        <fullName evidence="3">Sulfotransferase family protein</fullName>
    </recommendedName>
</protein>